<keyword evidence="2" id="KW-0378">Hydrolase</keyword>
<comment type="caution">
    <text evidence="2">The sequence shown here is derived from an EMBL/GenBank/DDBJ whole genome shotgun (WGS) entry which is preliminary data.</text>
</comment>
<evidence type="ECO:0000313" key="2">
    <source>
        <dbReference type="EMBL" id="TWV91493.1"/>
    </source>
</evidence>
<dbReference type="InterPro" id="IPR036866">
    <property type="entry name" value="RibonucZ/Hydroxyglut_hydro"/>
</dbReference>
<gene>
    <name evidence="2" type="ORF">FEF09_28830</name>
</gene>
<dbReference type="AlphaFoldDB" id="A0A5C6LK62"/>
<evidence type="ECO:0000259" key="1">
    <source>
        <dbReference type="Pfam" id="PF18456"/>
    </source>
</evidence>
<organism evidence="2 3">
    <name type="scientific">Chitinophaga pinensis</name>
    <dbReference type="NCBI Taxonomy" id="79329"/>
    <lineage>
        <taxon>Bacteria</taxon>
        <taxon>Pseudomonadati</taxon>
        <taxon>Bacteroidota</taxon>
        <taxon>Chitinophagia</taxon>
        <taxon>Chitinophagales</taxon>
        <taxon>Chitinophagaceae</taxon>
        <taxon>Chitinophaga</taxon>
    </lineage>
</organism>
<dbReference type="Gene3D" id="3.60.15.10">
    <property type="entry name" value="Ribonuclease Z/Hydroxyacylglutathione hydrolase-like"/>
    <property type="match status" value="1"/>
</dbReference>
<proteinExistence type="predicted"/>
<dbReference type="EMBL" id="VOHS01000074">
    <property type="protein sequence ID" value="TWV91493.1"/>
    <property type="molecule type" value="Genomic_DNA"/>
</dbReference>
<dbReference type="RefSeq" id="WP_146308288.1">
    <property type="nucleotide sequence ID" value="NZ_VOHS01000074.1"/>
</dbReference>
<evidence type="ECO:0000313" key="3">
    <source>
        <dbReference type="Proteomes" id="UP000318815"/>
    </source>
</evidence>
<dbReference type="GO" id="GO:0016787">
    <property type="term" value="F:hydrolase activity"/>
    <property type="evidence" value="ECO:0007669"/>
    <property type="project" value="UniProtKB-KW"/>
</dbReference>
<dbReference type="Pfam" id="PF18456">
    <property type="entry name" value="CmlA_N"/>
    <property type="match status" value="1"/>
</dbReference>
<feature type="domain" description="Diiron non-heme beta-hydroxylase N-terminal" evidence="1">
    <location>
        <begin position="7"/>
        <end position="237"/>
    </location>
</feature>
<keyword evidence="3" id="KW-1185">Reference proteome</keyword>
<dbReference type="Pfam" id="PF13483">
    <property type="entry name" value="Lactamase_B_3"/>
    <property type="match status" value="1"/>
</dbReference>
<dbReference type="OrthoDB" id="5657199at2"/>
<dbReference type="PANTHER" id="PTHR43546">
    <property type="entry name" value="UPF0173 METAL-DEPENDENT HYDROLASE MJ1163-RELATED"/>
    <property type="match status" value="1"/>
</dbReference>
<reference evidence="2 3" key="1">
    <citation type="submission" date="2019-08" db="EMBL/GenBank/DDBJ databases">
        <title>Whole genome sequencing of chitin degrading bacteria Chitinophaga pinensis YS16.</title>
        <authorList>
            <person name="Singh R.P."/>
            <person name="Manchanda G."/>
            <person name="Maurya I.K."/>
            <person name="Joshi N.K."/>
            <person name="Srivastava A.K."/>
        </authorList>
    </citation>
    <scope>NUCLEOTIDE SEQUENCE [LARGE SCALE GENOMIC DNA]</scope>
    <source>
        <strain evidence="2 3">YS-16</strain>
    </source>
</reference>
<dbReference type="Proteomes" id="UP000318815">
    <property type="component" value="Unassembled WGS sequence"/>
</dbReference>
<dbReference type="InterPro" id="IPR041141">
    <property type="entry name" value="CmlA_N"/>
</dbReference>
<dbReference type="InterPro" id="IPR050114">
    <property type="entry name" value="UPF0173_UPF0282_UlaG_hydrolase"/>
</dbReference>
<name>A0A5C6LK62_9BACT</name>
<protein>
    <submittedName>
        <fullName evidence="2">MBL fold metallo-hydrolase</fullName>
    </submittedName>
</protein>
<sequence length="535" mass="60993">MNNRPLYLKPNVVLEPLYFQWYAWSHLISPATGAMNIVGRHLKIMDSYVQAPAIHAAAAKNPKLLGGPFMDYATNRVEEIKQLREGTKQKGASQLEFTAAIKELDALLKQYDKGTSLEPLYEKVPDILKGYVELVYDLNNNPSFRLIEALLYKSPIYDESLQSISMWITENDERPFVLSTPRLEEPNVLNLGIPFRHPFIDAVSRMKREPSTMEELMETVDFDISDPALFASFFTEEAPVPYEPYDGDRIRMRYFGHACILLETKNTSILVDPLVAYYGYQHEVDRFSDVDLPDEIDYVLITHNHQDHILFETLLPLRHKIKHLVIPKTTSGSLQDPCLKLMFKEIGFKNVIEIGNLDDITLGDCTITGIPFIGEHCDLNINTKSCYHVKTDGFSVLFCADSCNVEPRLYQHVQKVIGDVDVLFLGMECDGAPLTWLYGPLLTEELSREKDFSRRLAGSDYQRGIDLVKALSPAEVYVYAMGLEPWLEFISSIRYDERANPIVASNRLVAECRKEGIVAERLFGEKELLYESVLV</sequence>
<accession>A0A5C6LK62</accession>
<dbReference type="SUPFAM" id="SSF56281">
    <property type="entry name" value="Metallo-hydrolase/oxidoreductase"/>
    <property type="match status" value="1"/>
</dbReference>